<dbReference type="EMBL" id="BNJG01000002">
    <property type="protein sequence ID" value="GHO57547.1"/>
    <property type="molecule type" value="Genomic_DNA"/>
</dbReference>
<organism evidence="1 2">
    <name type="scientific">Ktedonobacter robiniae</name>
    <dbReference type="NCBI Taxonomy" id="2778365"/>
    <lineage>
        <taxon>Bacteria</taxon>
        <taxon>Bacillati</taxon>
        <taxon>Chloroflexota</taxon>
        <taxon>Ktedonobacteria</taxon>
        <taxon>Ktedonobacterales</taxon>
        <taxon>Ktedonobacteraceae</taxon>
        <taxon>Ktedonobacter</taxon>
    </lineage>
</organism>
<accession>A0ABQ3UY02</accession>
<dbReference type="Proteomes" id="UP000654345">
    <property type="component" value="Unassembled WGS sequence"/>
</dbReference>
<protein>
    <submittedName>
        <fullName evidence="1">Uncharacterized protein</fullName>
    </submittedName>
</protein>
<name>A0ABQ3UY02_9CHLR</name>
<reference evidence="1 2" key="1">
    <citation type="journal article" date="2021" name="Int. J. Syst. Evol. Microbiol.">
        <title>Reticulibacter mediterranei gen. nov., sp. nov., within the new family Reticulibacteraceae fam. nov., and Ktedonospora formicarum gen. nov., sp. nov., Ktedonobacter robiniae sp. nov., Dictyobacter formicarum sp. nov. and Dictyobacter arantiisoli sp. nov., belonging to the class Ktedonobacteria.</title>
        <authorList>
            <person name="Yabe S."/>
            <person name="Zheng Y."/>
            <person name="Wang C.M."/>
            <person name="Sakai Y."/>
            <person name="Abe K."/>
            <person name="Yokota A."/>
            <person name="Donadio S."/>
            <person name="Cavaletti L."/>
            <person name="Monciardini P."/>
        </authorList>
    </citation>
    <scope>NUCLEOTIDE SEQUENCE [LARGE SCALE GENOMIC DNA]</scope>
    <source>
        <strain evidence="1 2">SOSP1-30</strain>
    </source>
</reference>
<gene>
    <name evidence="1" type="ORF">KSB_60220</name>
</gene>
<comment type="caution">
    <text evidence="1">The sequence shown here is derived from an EMBL/GenBank/DDBJ whole genome shotgun (WGS) entry which is preliminary data.</text>
</comment>
<sequence length="59" mass="6981">MLIHEGLFQQAAADFETHQTAIFEIHHIFLMQVGTRFHIFSRKTHLERPKNVPKKLGHF</sequence>
<evidence type="ECO:0000313" key="2">
    <source>
        <dbReference type="Proteomes" id="UP000654345"/>
    </source>
</evidence>
<proteinExistence type="predicted"/>
<keyword evidence="2" id="KW-1185">Reference proteome</keyword>
<evidence type="ECO:0000313" key="1">
    <source>
        <dbReference type="EMBL" id="GHO57547.1"/>
    </source>
</evidence>